<dbReference type="RefSeq" id="XP_005646820.1">
    <property type="nucleotide sequence ID" value="XM_005646763.1"/>
</dbReference>
<evidence type="ECO:0000256" key="7">
    <source>
        <dbReference type="PIRSR" id="PIRSR016262-2"/>
    </source>
</evidence>
<feature type="site" description="Lowers pKa of active site Cys" evidence="8">
    <location>
        <position position="102"/>
    </location>
</feature>
<evidence type="ECO:0000256" key="4">
    <source>
        <dbReference type="ARBA" id="ARBA00022679"/>
    </source>
</evidence>
<dbReference type="eggNOG" id="KOG0325">
    <property type="taxonomic scope" value="Eukaryota"/>
</dbReference>
<evidence type="ECO:0000256" key="2">
    <source>
        <dbReference type="ARBA" id="ARBA00007907"/>
    </source>
</evidence>
<feature type="binding site" evidence="7">
    <location>
        <begin position="105"/>
        <end position="107"/>
    </location>
    <ligand>
        <name>substrate</name>
    </ligand>
</feature>
<dbReference type="PROSITE" id="PS01313">
    <property type="entry name" value="LIPB"/>
    <property type="match status" value="1"/>
</dbReference>
<evidence type="ECO:0000256" key="1">
    <source>
        <dbReference type="ARBA" id="ARBA00004821"/>
    </source>
</evidence>
<dbReference type="SUPFAM" id="SSF55681">
    <property type="entry name" value="Class II aaRS and biotin synthetases"/>
    <property type="match status" value="1"/>
</dbReference>
<sequence>LLLVQHPPVYTLGSGSSLAHLAFDPASPPHPLFRTERGGEVTFHGPGQLVVYPIINLRRFQTDLHWYLRSLEDVIIRALDEVSGLTGERIPGLTGVWVGGQKVAAIGVRAQKWVTYHGLAVNITTDLTPFRYITPCGIADRPVASVQVRTRVLADVPAPVHAVGFLRVCSLYIADFLASADRRC</sequence>
<dbReference type="EC" id="2.3.1.181" evidence="3"/>
<comment type="pathway">
    <text evidence="1">Protein modification; protein lipoylation via endogenous pathway; protein N(6)-(lipoyl)lysine from octanoyl-[acyl-carrier-protein]: step 1/2.</text>
</comment>
<evidence type="ECO:0000313" key="10">
    <source>
        <dbReference type="EMBL" id="EIE22276.1"/>
    </source>
</evidence>
<dbReference type="PANTHER" id="PTHR10993:SF7">
    <property type="entry name" value="LIPOYLTRANSFERASE 2, MITOCHONDRIAL-RELATED"/>
    <property type="match status" value="1"/>
</dbReference>
<feature type="active site" description="Acyl-thioester intermediate" evidence="6">
    <location>
        <position position="136"/>
    </location>
</feature>
<proteinExistence type="inferred from homology"/>
<dbReference type="AlphaFoldDB" id="I0YV57"/>
<dbReference type="GeneID" id="17040262"/>
<feature type="domain" description="BPL/LPL catalytic" evidence="9">
    <location>
        <begin position="1"/>
        <end position="147"/>
    </location>
</feature>
<dbReference type="GO" id="GO:0033819">
    <property type="term" value="F:lipoyl(octanoyl) transferase activity"/>
    <property type="evidence" value="ECO:0007669"/>
    <property type="project" value="UniProtKB-EC"/>
</dbReference>
<organism evidence="10 11">
    <name type="scientific">Coccomyxa subellipsoidea (strain C-169)</name>
    <name type="common">Green microalga</name>
    <dbReference type="NCBI Taxonomy" id="574566"/>
    <lineage>
        <taxon>Eukaryota</taxon>
        <taxon>Viridiplantae</taxon>
        <taxon>Chlorophyta</taxon>
        <taxon>core chlorophytes</taxon>
        <taxon>Trebouxiophyceae</taxon>
        <taxon>Trebouxiophyceae incertae sedis</taxon>
        <taxon>Coccomyxaceae</taxon>
        <taxon>Coccomyxa</taxon>
        <taxon>Coccomyxa subellipsoidea</taxon>
    </lineage>
</organism>
<dbReference type="PIRSF" id="PIRSF016262">
    <property type="entry name" value="LPLase"/>
    <property type="match status" value="1"/>
</dbReference>
<dbReference type="EMBL" id="AGSI01000010">
    <property type="protein sequence ID" value="EIE22276.1"/>
    <property type="molecule type" value="Genomic_DNA"/>
</dbReference>
<keyword evidence="11" id="KW-1185">Reference proteome</keyword>
<dbReference type="UniPathway" id="UPA00538">
    <property type="reaction ID" value="UER00592"/>
</dbReference>
<dbReference type="InterPro" id="IPR045864">
    <property type="entry name" value="aa-tRNA-synth_II/BPL/LPL"/>
</dbReference>
<dbReference type="GO" id="GO:0009249">
    <property type="term" value="P:protein lipoylation"/>
    <property type="evidence" value="ECO:0007669"/>
    <property type="project" value="InterPro"/>
</dbReference>
<dbReference type="NCBIfam" id="TIGR00214">
    <property type="entry name" value="lipB"/>
    <property type="match status" value="1"/>
</dbReference>
<evidence type="ECO:0000256" key="6">
    <source>
        <dbReference type="PIRSR" id="PIRSR016262-1"/>
    </source>
</evidence>
<feature type="binding site" evidence="7">
    <location>
        <begin position="118"/>
        <end position="120"/>
    </location>
    <ligand>
        <name>substrate</name>
    </ligand>
</feature>
<comment type="similarity">
    <text evidence="2">Belongs to the LipB family.</text>
</comment>
<reference evidence="10 11" key="1">
    <citation type="journal article" date="2012" name="Genome Biol.">
        <title>The genome of the polar eukaryotic microalga coccomyxa subellipsoidea reveals traits of cold adaptation.</title>
        <authorList>
            <person name="Blanc G."/>
            <person name="Agarkova I."/>
            <person name="Grimwood J."/>
            <person name="Kuo A."/>
            <person name="Brueggeman A."/>
            <person name="Dunigan D."/>
            <person name="Gurnon J."/>
            <person name="Ladunga I."/>
            <person name="Lindquist E."/>
            <person name="Lucas S."/>
            <person name="Pangilinan J."/>
            <person name="Proschold T."/>
            <person name="Salamov A."/>
            <person name="Schmutz J."/>
            <person name="Weeks D."/>
            <person name="Yamada T."/>
            <person name="Claverie J.M."/>
            <person name="Grigoriev I."/>
            <person name="Van Etten J."/>
            <person name="Lomsadze A."/>
            <person name="Borodovsky M."/>
        </authorList>
    </citation>
    <scope>NUCLEOTIDE SEQUENCE [LARGE SCALE GENOMIC DNA]</scope>
    <source>
        <strain evidence="10 11">C-169</strain>
    </source>
</reference>
<feature type="non-terminal residue" evidence="10">
    <location>
        <position position="1"/>
    </location>
</feature>
<dbReference type="KEGG" id="csl:COCSUDRAFT_16622"/>
<evidence type="ECO:0000313" key="11">
    <source>
        <dbReference type="Proteomes" id="UP000007264"/>
    </source>
</evidence>
<dbReference type="Pfam" id="PF21948">
    <property type="entry name" value="LplA-B_cat"/>
    <property type="match status" value="1"/>
</dbReference>
<keyword evidence="4" id="KW-0808">Transferase</keyword>
<dbReference type="PANTHER" id="PTHR10993">
    <property type="entry name" value="OCTANOYLTRANSFERASE"/>
    <property type="match status" value="1"/>
</dbReference>
<gene>
    <name evidence="10" type="ORF">COCSUDRAFT_16622</name>
</gene>
<dbReference type="Gene3D" id="3.30.930.10">
    <property type="entry name" value="Bira Bifunctional Protein, Domain 2"/>
    <property type="match status" value="1"/>
</dbReference>
<evidence type="ECO:0000256" key="3">
    <source>
        <dbReference type="ARBA" id="ARBA00012334"/>
    </source>
</evidence>
<dbReference type="InterPro" id="IPR020605">
    <property type="entry name" value="Octanoyltransferase_CS"/>
</dbReference>
<dbReference type="Proteomes" id="UP000007264">
    <property type="component" value="Unassembled WGS sequence"/>
</dbReference>
<feature type="binding site" evidence="7">
    <location>
        <begin position="37"/>
        <end position="44"/>
    </location>
    <ligand>
        <name>substrate</name>
    </ligand>
</feature>
<keyword evidence="5" id="KW-0012">Acyltransferase</keyword>
<dbReference type="CDD" id="cd16444">
    <property type="entry name" value="LipB"/>
    <property type="match status" value="1"/>
</dbReference>
<evidence type="ECO:0000256" key="5">
    <source>
        <dbReference type="ARBA" id="ARBA00023315"/>
    </source>
</evidence>
<protein>
    <recommendedName>
        <fullName evidence="3">lipoyl(octanoyl) transferase</fullName>
        <ecNumber evidence="3">2.3.1.181</ecNumber>
    </recommendedName>
</protein>
<dbReference type="InterPro" id="IPR004143">
    <property type="entry name" value="BPL_LPL_catalytic"/>
</dbReference>
<accession>I0YV57</accession>
<comment type="caution">
    <text evidence="10">The sequence shown here is derived from an EMBL/GenBank/DDBJ whole genome shotgun (WGS) entry which is preliminary data.</text>
</comment>
<dbReference type="STRING" id="574566.I0YV57"/>
<evidence type="ECO:0000256" key="8">
    <source>
        <dbReference type="PIRSR" id="PIRSR016262-3"/>
    </source>
</evidence>
<name>I0YV57_COCSC</name>
<dbReference type="InterPro" id="IPR000544">
    <property type="entry name" value="Octanoyltransferase"/>
</dbReference>
<dbReference type="OrthoDB" id="19908at2759"/>
<evidence type="ECO:0000259" key="9">
    <source>
        <dbReference type="Pfam" id="PF21948"/>
    </source>
</evidence>